<dbReference type="InterPro" id="IPR009057">
    <property type="entry name" value="Homeodomain-like_sf"/>
</dbReference>
<dbReference type="PANTHER" id="PTHR43280">
    <property type="entry name" value="ARAC-FAMILY TRANSCRIPTIONAL REGULATOR"/>
    <property type="match status" value="1"/>
</dbReference>
<dbReference type="SUPFAM" id="SSF51215">
    <property type="entry name" value="Regulatory protein AraC"/>
    <property type="match status" value="1"/>
</dbReference>
<dbReference type="SUPFAM" id="SSF46689">
    <property type="entry name" value="Homeodomain-like"/>
    <property type="match status" value="2"/>
</dbReference>
<dbReference type="GO" id="GO:0003700">
    <property type="term" value="F:DNA-binding transcription factor activity"/>
    <property type="evidence" value="ECO:0007669"/>
    <property type="project" value="InterPro"/>
</dbReference>
<dbReference type="PROSITE" id="PS01124">
    <property type="entry name" value="HTH_ARAC_FAMILY_2"/>
    <property type="match status" value="1"/>
</dbReference>
<dbReference type="GO" id="GO:0043565">
    <property type="term" value="F:sequence-specific DNA binding"/>
    <property type="evidence" value="ECO:0007669"/>
    <property type="project" value="InterPro"/>
</dbReference>
<accession>A0A9D1D107</accession>
<evidence type="ECO:0000256" key="2">
    <source>
        <dbReference type="ARBA" id="ARBA00023125"/>
    </source>
</evidence>
<comment type="caution">
    <text evidence="5">The sequence shown here is derived from an EMBL/GenBank/DDBJ whole genome shotgun (WGS) entry which is preliminary data.</text>
</comment>
<evidence type="ECO:0000259" key="4">
    <source>
        <dbReference type="PROSITE" id="PS01124"/>
    </source>
</evidence>
<feature type="domain" description="HTH araC/xylS-type" evidence="4">
    <location>
        <begin position="186"/>
        <end position="284"/>
    </location>
</feature>
<dbReference type="PANTHER" id="PTHR43280:SF28">
    <property type="entry name" value="HTH-TYPE TRANSCRIPTIONAL ACTIVATOR RHAS"/>
    <property type="match status" value="1"/>
</dbReference>
<evidence type="ECO:0000313" key="5">
    <source>
        <dbReference type="EMBL" id="HIQ97101.1"/>
    </source>
</evidence>
<dbReference type="SMART" id="SM00342">
    <property type="entry name" value="HTH_ARAC"/>
    <property type="match status" value="1"/>
</dbReference>
<name>A0A9D1D107_9FIRM</name>
<dbReference type="PRINTS" id="PR00032">
    <property type="entry name" value="HTHARAC"/>
</dbReference>
<evidence type="ECO:0000256" key="3">
    <source>
        <dbReference type="ARBA" id="ARBA00023163"/>
    </source>
</evidence>
<dbReference type="InterPro" id="IPR037923">
    <property type="entry name" value="HTH-like"/>
</dbReference>
<dbReference type="Pfam" id="PF12833">
    <property type="entry name" value="HTH_18"/>
    <property type="match status" value="1"/>
</dbReference>
<organism evidence="5 6">
    <name type="scientific">Candidatus Limivivens merdigallinarum</name>
    <dbReference type="NCBI Taxonomy" id="2840859"/>
    <lineage>
        <taxon>Bacteria</taxon>
        <taxon>Bacillati</taxon>
        <taxon>Bacillota</taxon>
        <taxon>Clostridia</taxon>
        <taxon>Lachnospirales</taxon>
        <taxon>Lachnospiraceae</taxon>
        <taxon>Lachnospiraceae incertae sedis</taxon>
        <taxon>Candidatus Limivivens</taxon>
    </lineage>
</organism>
<gene>
    <name evidence="5" type="ORF">IAB26_11130</name>
</gene>
<keyword evidence="1" id="KW-0805">Transcription regulation</keyword>
<dbReference type="InterPro" id="IPR020449">
    <property type="entry name" value="Tscrpt_reg_AraC-type_HTH"/>
</dbReference>
<keyword evidence="3" id="KW-0804">Transcription</keyword>
<evidence type="ECO:0000313" key="6">
    <source>
        <dbReference type="Proteomes" id="UP000886886"/>
    </source>
</evidence>
<dbReference type="InterPro" id="IPR014710">
    <property type="entry name" value="RmlC-like_jellyroll"/>
</dbReference>
<dbReference type="InterPro" id="IPR018060">
    <property type="entry name" value="HTH_AraC"/>
</dbReference>
<sequence length="288" mass="33063">MQKENTRHGEQLFPFQQYMTSLSALYPRVSPHWHEEAEWTLITEGEGICQIQLSSFPIREGDFVFIPPAMLHSIYVKEGGFLRSETYVFHLNFLGIQSADVCSVRYLTPLQNQGIIPPFVIHSDHPAYEQLSQIFSRVQEACRGAAPGYELILKAELLLLISALIPYCRKEASPADKDTEQTKKLKTVLEYIDAHLEEDLSIQQLAGLCYFSEYHFMRFFKKYVGLSCLTYIKNLRLEKAASLLMKGGCSTLEISLSAGFHNLSYFHREFKKRYGVTPKEYADIAHMQ</sequence>
<evidence type="ECO:0000256" key="1">
    <source>
        <dbReference type="ARBA" id="ARBA00023015"/>
    </source>
</evidence>
<dbReference type="InterPro" id="IPR003313">
    <property type="entry name" value="AraC-bd"/>
</dbReference>
<dbReference type="EMBL" id="DVFT01000161">
    <property type="protein sequence ID" value="HIQ97101.1"/>
    <property type="molecule type" value="Genomic_DNA"/>
</dbReference>
<dbReference type="Proteomes" id="UP000886886">
    <property type="component" value="Unassembled WGS sequence"/>
</dbReference>
<protein>
    <submittedName>
        <fullName evidence="5">Helix-turn-helix transcriptional regulator</fullName>
    </submittedName>
</protein>
<dbReference type="Pfam" id="PF02311">
    <property type="entry name" value="AraC_binding"/>
    <property type="match status" value="1"/>
</dbReference>
<reference evidence="5" key="2">
    <citation type="journal article" date="2021" name="PeerJ">
        <title>Extensive microbial diversity within the chicken gut microbiome revealed by metagenomics and culture.</title>
        <authorList>
            <person name="Gilroy R."/>
            <person name="Ravi A."/>
            <person name="Getino M."/>
            <person name="Pursley I."/>
            <person name="Horton D.L."/>
            <person name="Alikhan N.F."/>
            <person name="Baker D."/>
            <person name="Gharbi K."/>
            <person name="Hall N."/>
            <person name="Watson M."/>
            <person name="Adriaenssens E.M."/>
            <person name="Foster-Nyarko E."/>
            <person name="Jarju S."/>
            <person name="Secka A."/>
            <person name="Antonio M."/>
            <person name="Oren A."/>
            <person name="Chaudhuri R.R."/>
            <person name="La Ragione R."/>
            <person name="Hildebrand F."/>
            <person name="Pallen M.J."/>
        </authorList>
    </citation>
    <scope>NUCLEOTIDE SEQUENCE</scope>
    <source>
        <strain evidence="5">ChiSjej3B21-11622</strain>
    </source>
</reference>
<keyword evidence="2" id="KW-0238">DNA-binding</keyword>
<dbReference type="Gene3D" id="1.10.10.60">
    <property type="entry name" value="Homeodomain-like"/>
    <property type="match status" value="2"/>
</dbReference>
<dbReference type="AlphaFoldDB" id="A0A9D1D107"/>
<proteinExistence type="predicted"/>
<reference evidence="5" key="1">
    <citation type="submission" date="2020-10" db="EMBL/GenBank/DDBJ databases">
        <authorList>
            <person name="Gilroy R."/>
        </authorList>
    </citation>
    <scope>NUCLEOTIDE SEQUENCE</scope>
    <source>
        <strain evidence="5">ChiSjej3B21-11622</strain>
    </source>
</reference>
<dbReference type="Gene3D" id="2.60.120.10">
    <property type="entry name" value="Jelly Rolls"/>
    <property type="match status" value="1"/>
</dbReference>